<keyword evidence="3" id="KW-1185">Reference proteome</keyword>
<feature type="compositionally biased region" description="Low complexity" evidence="1">
    <location>
        <begin position="144"/>
        <end position="155"/>
    </location>
</feature>
<evidence type="ECO:0000256" key="1">
    <source>
        <dbReference type="SAM" id="MobiDB-lite"/>
    </source>
</evidence>
<evidence type="ECO:0000313" key="2">
    <source>
        <dbReference type="EMBL" id="PPQ87996.1"/>
    </source>
</evidence>
<reference evidence="2 3" key="1">
    <citation type="journal article" date="2018" name="Evol. Lett.">
        <title>Horizontal gene cluster transfer increased hallucinogenic mushroom diversity.</title>
        <authorList>
            <person name="Reynolds H.T."/>
            <person name="Vijayakumar V."/>
            <person name="Gluck-Thaler E."/>
            <person name="Korotkin H.B."/>
            <person name="Matheny P.B."/>
            <person name="Slot J.C."/>
        </authorList>
    </citation>
    <scope>NUCLEOTIDE SEQUENCE [LARGE SCALE GENOMIC DNA]</scope>
    <source>
        <strain evidence="2 3">2631</strain>
    </source>
</reference>
<dbReference type="EMBL" id="NHYD01002181">
    <property type="protein sequence ID" value="PPQ87996.1"/>
    <property type="molecule type" value="Genomic_DNA"/>
</dbReference>
<protein>
    <submittedName>
        <fullName evidence="2">Uncharacterized protein</fullName>
    </submittedName>
</protein>
<dbReference type="AlphaFoldDB" id="A0A409XB51"/>
<name>A0A409XB51_PSICY</name>
<feature type="compositionally biased region" description="Low complexity" evidence="1">
    <location>
        <begin position="9"/>
        <end position="20"/>
    </location>
</feature>
<comment type="caution">
    <text evidence="2">The sequence shown here is derived from an EMBL/GenBank/DDBJ whole genome shotgun (WGS) entry which is preliminary data.</text>
</comment>
<sequence>MPSLRRTASSPSVRSSPYSSGLLAARGNGHRRSSGSETSSRRVLADIEWWRVTEGQREASPDQESEDRNRGNQDTVAFDVSFGAGIHIAYADAGVDHPSPLPLPRIPAAAIVSDETPAGAVPTERFAGLSITPHTPTRRHRTLESPSSSLESTPEAAVTPLEGLLLGLSDMDVGFTEASLFPLPLHKRNHHSALAPILMRPFAPKGSLSLQDDETAKYADFAVSPLSSAIGFLN</sequence>
<dbReference type="OrthoDB" id="3236040at2759"/>
<proteinExistence type="predicted"/>
<feature type="region of interest" description="Disordered" evidence="1">
    <location>
        <begin position="130"/>
        <end position="156"/>
    </location>
</feature>
<accession>A0A409XB51</accession>
<feature type="compositionally biased region" description="Basic and acidic residues" evidence="1">
    <location>
        <begin position="39"/>
        <end position="71"/>
    </location>
</feature>
<feature type="region of interest" description="Disordered" evidence="1">
    <location>
        <begin position="1"/>
        <end position="72"/>
    </location>
</feature>
<evidence type="ECO:0000313" key="3">
    <source>
        <dbReference type="Proteomes" id="UP000283269"/>
    </source>
</evidence>
<dbReference type="Proteomes" id="UP000283269">
    <property type="component" value="Unassembled WGS sequence"/>
</dbReference>
<dbReference type="InParanoid" id="A0A409XB51"/>
<organism evidence="2 3">
    <name type="scientific">Psilocybe cyanescens</name>
    <dbReference type="NCBI Taxonomy" id="93625"/>
    <lineage>
        <taxon>Eukaryota</taxon>
        <taxon>Fungi</taxon>
        <taxon>Dikarya</taxon>
        <taxon>Basidiomycota</taxon>
        <taxon>Agaricomycotina</taxon>
        <taxon>Agaricomycetes</taxon>
        <taxon>Agaricomycetidae</taxon>
        <taxon>Agaricales</taxon>
        <taxon>Agaricineae</taxon>
        <taxon>Strophariaceae</taxon>
        <taxon>Psilocybe</taxon>
    </lineage>
</organism>
<gene>
    <name evidence="2" type="ORF">CVT25_001075</name>
</gene>